<dbReference type="EC" id="3.2.1.21" evidence="3"/>
<evidence type="ECO:0000256" key="7">
    <source>
        <dbReference type="SAM" id="MobiDB-lite"/>
    </source>
</evidence>
<evidence type="ECO:0000256" key="4">
    <source>
        <dbReference type="ARBA" id="ARBA00022729"/>
    </source>
</evidence>
<evidence type="ECO:0000313" key="10">
    <source>
        <dbReference type="EMBL" id="QNE07337.1"/>
    </source>
</evidence>
<feature type="region of interest" description="Disordered" evidence="7">
    <location>
        <begin position="635"/>
        <end position="667"/>
    </location>
</feature>
<dbReference type="InterPro" id="IPR036881">
    <property type="entry name" value="Glyco_hydro_3_C_sf"/>
</dbReference>
<dbReference type="SUPFAM" id="SSF52279">
    <property type="entry name" value="Beta-D-glucan exohydrolase, C-terminal domain"/>
    <property type="match status" value="1"/>
</dbReference>
<dbReference type="InterPro" id="IPR001764">
    <property type="entry name" value="Glyco_hydro_3_N"/>
</dbReference>
<organism evidence="10 11">
    <name type="scientific">Croceicoccus marinus</name>
    <dbReference type="NCBI Taxonomy" id="450378"/>
    <lineage>
        <taxon>Bacteria</taxon>
        <taxon>Pseudomonadati</taxon>
        <taxon>Pseudomonadota</taxon>
        <taxon>Alphaproteobacteria</taxon>
        <taxon>Sphingomonadales</taxon>
        <taxon>Erythrobacteraceae</taxon>
        <taxon>Croceicoccus</taxon>
    </lineage>
</organism>
<gene>
    <name evidence="10" type="ORF">H4O24_15670</name>
</gene>
<keyword evidence="10" id="KW-0614">Plasmid</keyword>
<dbReference type="GO" id="GO:0009251">
    <property type="term" value="P:glucan catabolic process"/>
    <property type="evidence" value="ECO:0007669"/>
    <property type="project" value="TreeGrafter"/>
</dbReference>
<evidence type="ECO:0000256" key="6">
    <source>
        <dbReference type="ARBA" id="ARBA00023295"/>
    </source>
</evidence>
<feature type="chain" id="PRO_5028939348" description="beta-glucosidase" evidence="8">
    <location>
        <begin position="28"/>
        <end position="667"/>
    </location>
</feature>
<reference evidence="10 11" key="1">
    <citation type="submission" date="2020-08" db="EMBL/GenBank/DDBJ databases">
        <authorList>
            <person name="Liu G."/>
            <person name="Sun C."/>
        </authorList>
    </citation>
    <scope>NUCLEOTIDE SEQUENCE [LARGE SCALE GENOMIC DNA]</scope>
    <source>
        <strain evidence="10 11">OT19</strain>
        <plasmid evidence="10 11">plas1</plasmid>
    </source>
</reference>
<evidence type="ECO:0000259" key="9">
    <source>
        <dbReference type="Pfam" id="PF00933"/>
    </source>
</evidence>
<keyword evidence="4 8" id="KW-0732">Signal</keyword>
<dbReference type="EMBL" id="CP060053">
    <property type="protein sequence ID" value="QNE07337.1"/>
    <property type="molecule type" value="Genomic_DNA"/>
</dbReference>
<dbReference type="InterPro" id="IPR017853">
    <property type="entry name" value="GH"/>
</dbReference>
<dbReference type="PANTHER" id="PTHR30620:SF16">
    <property type="entry name" value="LYSOSOMAL BETA GLUCOSIDASE"/>
    <property type="match status" value="1"/>
</dbReference>
<dbReference type="AlphaFoldDB" id="A0A7G6W022"/>
<evidence type="ECO:0000256" key="8">
    <source>
        <dbReference type="SAM" id="SignalP"/>
    </source>
</evidence>
<dbReference type="Gene3D" id="3.40.50.1700">
    <property type="entry name" value="Glycoside hydrolase family 3 C-terminal domain"/>
    <property type="match status" value="1"/>
</dbReference>
<dbReference type="Proteomes" id="UP000515297">
    <property type="component" value="Plasmid plas1"/>
</dbReference>
<geneLocation type="plasmid" evidence="10 11">
    <name>plas1</name>
</geneLocation>
<dbReference type="Pfam" id="PF00933">
    <property type="entry name" value="Glyco_hydro_3"/>
    <property type="match status" value="1"/>
</dbReference>
<dbReference type="InterPro" id="IPR036962">
    <property type="entry name" value="Glyco_hydro_3_N_sf"/>
</dbReference>
<protein>
    <recommendedName>
        <fullName evidence="3">beta-glucosidase</fullName>
        <ecNumber evidence="3">3.2.1.21</ecNumber>
    </recommendedName>
</protein>
<evidence type="ECO:0000256" key="3">
    <source>
        <dbReference type="ARBA" id="ARBA00012744"/>
    </source>
</evidence>
<dbReference type="GO" id="GO:0008422">
    <property type="term" value="F:beta-glucosidase activity"/>
    <property type="evidence" value="ECO:0007669"/>
    <property type="project" value="UniProtKB-EC"/>
</dbReference>
<dbReference type="PANTHER" id="PTHR30620">
    <property type="entry name" value="PERIPLASMIC BETA-GLUCOSIDASE-RELATED"/>
    <property type="match status" value="1"/>
</dbReference>
<evidence type="ECO:0000313" key="11">
    <source>
        <dbReference type="Proteomes" id="UP000515297"/>
    </source>
</evidence>
<dbReference type="InterPro" id="IPR051915">
    <property type="entry name" value="Cellulose_Degrad_GH3"/>
</dbReference>
<evidence type="ECO:0000256" key="1">
    <source>
        <dbReference type="ARBA" id="ARBA00000448"/>
    </source>
</evidence>
<evidence type="ECO:0000256" key="5">
    <source>
        <dbReference type="ARBA" id="ARBA00022801"/>
    </source>
</evidence>
<dbReference type="SUPFAM" id="SSF51445">
    <property type="entry name" value="(Trans)glycosidases"/>
    <property type="match status" value="1"/>
</dbReference>
<comment type="similarity">
    <text evidence="2">Belongs to the glycosyl hydrolase 3 family.</text>
</comment>
<feature type="domain" description="Glycoside hydrolase family 3 N-terminal" evidence="9">
    <location>
        <begin position="87"/>
        <end position="452"/>
    </location>
</feature>
<proteinExistence type="inferred from homology"/>
<sequence>MTNRRTNALYGAVAALALASCAPSMQDAPLAPMAGAGQPELTTGSIPIIEFDGLRFRDLDRSGSLTAYEDWRLSPERRAADLIGRMTLEEKAGQLIVPGLNPNAEYGQQATGHDLGALAQTISNRHATHLNIRLSADAATLARANNEAQGVAETGRLGIPLVLSSNSRHSYTGLIGASFAAGSFSVWPNSPGFAALGDDDLVRRQADLVRRDLRAVGISMLLGPQIDLATEPRWPRFFETYGDDPALAARMAAAFVTGLQGGSDGLQPNGVAAVIKHFAGYSAAVDGLDAHNRYGRFSRVDAQEFAQHVRPFEGAIDAGAAGVMPSYSVLQGLEFDGRETEQVGAAFNRDVIGGVLRSQLGFDGLVLSDWAIIEDCGDICMNGFPAGTRPSFQGVSTAWGVEDLTKAQRVAKAMNAGVDQFGGLEDAAPIVEAVRSGLIGEELLDRAVRRVMLVDFAMGQYEHPFVDETGVAALVGSESDIAWGRSVQARSMVLLENDGRLPAAPGTRVLLHGVDADAARAAGLVPVSDPAEAELAVMRTVSPFETLHPNYMFGSMQQEGSLAFAPGSEPVKFVDGLPAGLPLVVEVQLDRPAILTPFRQRANVLIAGFGANDDAFLDVLTGKIVPEGRLPFELPSSMASVERQRPGTPSDSGDPLYPRHYRFGGAR</sequence>
<dbReference type="Gene3D" id="3.20.20.300">
    <property type="entry name" value="Glycoside hydrolase, family 3, N-terminal domain"/>
    <property type="match status" value="1"/>
</dbReference>
<evidence type="ECO:0000256" key="2">
    <source>
        <dbReference type="ARBA" id="ARBA00005336"/>
    </source>
</evidence>
<comment type="catalytic activity">
    <reaction evidence="1">
        <text>Hydrolysis of terminal, non-reducing beta-D-glucosyl residues with release of beta-D-glucose.</text>
        <dbReference type="EC" id="3.2.1.21"/>
    </reaction>
</comment>
<feature type="signal peptide" evidence="8">
    <location>
        <begin position="1"/>
        <end position="27"/>
    </location>
</feature>
<dbReference type="PROSITE" id="PS51257">
    <property type="entry name" value="PROKAR_LIPOPROTEIN"/>
    <property type="match status" value="1"/>
</dbReference>
<dbReference type="PRINTS" id="PR00133">
    <property type="entry name" value="GLHYDRLASE3"/>
</dbReference>
<keyword evidence="5 10" id="KW-0378">Hydrolase</keyword>
<dbReference type="RefSeq" id="WP_185886027.1">
    <property type="nucleotide sequence ID" value="NZ_CP060053.1"/>
</dbReference>
<keyword evidence="6" id="KW-0326">Glycosidase</keyword>
<accession>A0A7G6W022</accession>
<name>A0A7G6W022_9SPHN</name>